<evidence type="ECO:0000256" key="11">
    <source>
        <dbReference type="ARBA" id="ARBA00051680"/>
    </source>
</evidence>
<evidence type="ECO:0000256" key="9">
    <source>
        <dbReference type="ARBA" id="ARBA00049003"/>
    </source>
</evidence>
<gene>
    <name evidence="15" type="primary">DYRK4</name>
</gene>
<evidence type="ECO:0000313" key="16">
    <source>
        <dbReference type="Proteomes" id="UP000002280"/>
    </source>
</evidence>
<evidence type="ECO:0000259" key="14">
    <source>
        <dbReference type="PROSITE" id="PS50011"/>
    </source>
</evidence>
<evidence type="ECO:0000256" key="6">
    <source>
        <dbReference type="ARBA" id="ARBA00022741"/>
    </source>
</evidence>
<dbReference type="InterPro" id="IPR011009">
    <property type="entry name" value="Kinase-like_dom_sf"/>
</dbReference>
<feature type="compositionally biased region" description="Acidic residues" evidence="13">
    <location>
        <begin position="657"/>
        <end position="670"/>
    </location>
</feature>
<keyword evidence="4" id="KW-0597">Phosphoprotein</keyword>
<accession>F6PWQ2</accession>
<comment type="catalytic activity">
    <reaction evidence="9">
        <text>L-seryl-[protein] + ATP = O-phospho-L-seryl-[protein] + ADP + H(+)</text>
        <dbReference type="Rhea" id="RHEA:17989"/>
        <dbReference type="Rhea" id="RHEA-COMP:9863"/>
        <dbReference type="Rhea" id="RHEA-COMP:11604"/>
        <dbReference type="ChEBI" id="CHEBI:15378"/>
        <dbReference type="ChEBI" id="CHEBI:29999"/>
        <dbReference type="ChEBI" id="CHEBI:30616"/>
        <dbReference type="ChEBI" id="CHEBI:83421"/>
        <dbReference type="ChEBI" id="CHEBI:456216"/>
        <dbReference type="EC" id="2.7.12.1"/>
    </reaction>
</comment>
<evidence type="ECO:0000256" key="1">
    <source>
        <dbReference type="ARBA" id="ARBA00008867"/>
    </source>
</evidence>
<dbReference type="InterPro" id="IPR050494">
    <property type="entry name" value="Ser_Thr_dual-spec_kinase"/>
</dbReference>
<dbReference type="GO" id="GO:0004712">
    <property type="term" value="F:protein serine/threonine/tyrosine kinase activity"/>
    <property type="evidence" value="ECO:0007669"/>
    <property type="project" value="UniProtKB-EC"/>
</dbReference>
<dbReference type="EC" id="2.7.12.1" evidence="2"/>
<dbReference type="OrthoDB" id="9332038at2759"/>
<evidence type="ECO:0000256" key="4">
    <source>
        <dbReference type="ARBA" id="ARBA00022553"/>
    </source>
</evidence>
<dbReference type="GO" id="GO:0004674">
    <property type="term" value="F:protein serine/threonine kinase activity"/>
    <property type="evidence" value="ECO:0000318"/>
    <property type="project" value="GO_Central"/>
</dbReference>
<keyword evidence="16" id="KW-1185">Reference proteome</keyword>
<dbReference type="InParanoid" id="F6PWQ2"/>
<dbReference type="PROSITE" id="PS00108">
    <property type="entry name" value="PROTEIN_KINASE_ST"/>
    <property type="match status" value="1"/>
</dbReference>
<dbReference type="CDD" id="cd14225">
    <property type="entry name" value="PKc_DYRK4"/>
    <property type="match status" value="1"/>
</dbReference>
<dbReference type="HOGENOM" id="CLU_000288_5_9_1"/>
<dbReference type="Gene3D" id="3.30.200.20">
    <property type="entry name" value="Phosphorylase Kinase, domain 1"/>
    <property type="match status" value="1"/>
</dbReference>
<evidence type="ECO:0000256" key="5">
    <source>
        <dbReference type="ARBA" id="ARBA00022679"/>
    </source>
</evidence>
<dbReference type="GO" id="GO:0005856">
    <property type="term" value="C:cytoskeleton"/>
    <property type="evidence" value="ECO:0000318"/>
    <property type="project" value="GO_Central"/>
</dbReference>
<dbReference type="GeneTree" id="ENSGT00940000159401"/>
<dbReference type="Proteomes" id="UP000002280">
    <property type="component" value="Chromosome 8"/>
</dbReference>
<feature type="region of interest" description="Disordered" evidence="13">
    <location>
        <begin position="586"/>
        <end position="634"/>
    </location>
</feature>
<comment type="catalytic activity">
    <reaction evidence="11">
        <text>L-tyrosyl-[protein] + ATP = O-phospho-L-tyrosyl-[protein] + ADP + H(+)</text>
        <dbReference type="Rhea" id="RHEA:10596"/>
        <dbReference type="Rhea" id="RHEA-COMP:10136"/>
        <dbReference type="Rhea" id="RHEA-COMP:20101"/>
        <dbReference type="ChEBI" id="CHEBI:15378"/>
        <dbReference type="ChEBI" id="CHEBI:30616"/>
        <dbReference type="ChEBI" id="CHEBI:46858"/>
        <dbReference type="ChEBI" id="CHEBI:61978"/>
        <dbReference type="ChEBI" id="CHEBI:456216"/>
        <dbReference type="EC" id="2.7.12.1"/>
    </reaction>
</comment>
<dbReference type="GO" id="GO:0005524">
    <property type="term" value="F:ATP binding"/>
    <property type="evidence" value="ECO:0007669"/>
    <property type="project" value="UniProtKB-UniRule"/>
</dbReference>
<dbReference type="SMART" id="SM00220">
    <property type="entry name" value="S_TKc"/>
    <property type="match status" value="1"/>
</dbReference>
<dbReference type="CTD" id="8798"/>
<proteinExistence type="inferred from homology"/>
<evidence type="ECO:0000256" key="8">
    <source>
        <dbReference type="ARBA" id="ARBA00022840"/>
    </source>
</evidence>
<sequence>MESFWHECPEPLATSLTPLPSILLSLRTKMNARKLGKRSTTSFPILKPRKKYNFSSIKKFPGAILSGVHSRSISKPSSQVESKAQNQQPKSKNNNLRLNQYLRKKTNTSAPSLPYLDNRCGKKNTVSVVKILPQDHNLPLITTKSLVKVLSMSQESQHHNLGLPSDIKISSNLCSPSQNFKSEEIMTSYKFPLTAAEALKHFKNQLSVYERNEVLGYTELWFLGLEAQKLDVLPEKHSKTSFDDEHGSYIKVLHDHIAYRYEVLEMIGKGSFGQVAKCLDHKKNELVALKIIRNKKRFHHQALVELKILEALRKKDKDNTYNVVHMKEFFYFRNHLCITFELLGINLYELMKNNSFQGFSLTVIRRFTVSVLKCLQMLHVEKIIHCDLKPENIVLYQRGQVSVKVIDFGSSCYEHQRVYTYIQSRFYRSPEVILGHPYDTAIDMWSLGCILAELYTGYPLFAGENEVEQLACIMEVLGLPPIYLIQTASRRQTFFDSKGFPKNITNNRGKKRYPDSKDLTTVLKTCDTGFLDFLKKCLIWDPALRMTPDQALKHAWIQESKSLKARSKNQNMKKASLCFLAEKKDKVQQPPRLGKSAEKPPRAEVTDTTKEGATESDQQPDDQQGPVQPLGEGKMEVAGITCVWLPPLTDAPGKLEADDEESEECTDSEGESSKETSPKNSTSFLPPIV</sequence>
<evidence type="ECO:0000256" key="13">
    <source>
        <dbReference type="SAM" id="MobiDB-lite"/>
    </source>
</evidence>
<feature type="compositionally biased region" description="Polar residues" evidence="13">
    <location>
        <begin position="678"/>
        <end position="689"/>
    </location>
</feature>
<evidence type="ECO:0000256" key="3">
    <source>
        <dbReference type="ARBA" id="ARBA00022527"/>
    </source>
</evidence>
<feature type="compositionally biased region" description="Basic and acidic residues" evidence="13">
    <location>
        <begin position="595"/>
        <end position="613"/>
    </location>
</feature>
<dbReference type="PANTHER" id="PTHR24058">
    <property type="entry name" value="DUAL SPECIFICITY PROTEIN KINASE"/>
    <property type="match status" value="1"/>
</dbReference>
<evidence type="ECO:0000256" key="7">
    <source>
        <dbReference type="ARBA" id="ARBA00022777"/>
    </source>
</evidence>
<dbReference type="SUPFAM" id="SSF56112">
    <property type="entry name" value="Protein kinase-like (PK-like)"/>
    <property type="match status" value="1"/>
</dbReference>
<dbReference type="Gene3D" id="1.10.510.10">
    <property type="entry name" value="Transferase(Phosphotransferase) domain 1"/>
    <property type="match status" value="1"/>
</dbReference>
<keyword evidence="7" id="KW-0418">Kinase</keyword>
<dbReference type="eggNOG" id="KOG0667">
    <property type="taxonomic scope" value="Eukaryota"/>
</dbReference>
<reference evidence="15" key="3">
    <citation type="submission" date="2025-09" db="UniProtKB">
        <authorList>
            <consortium name="Ensembl"/>
        </authorList>
    </citation>
    <scope>IDENTIFICATION</scope>
</reference>
<dbReference type="GeneID" id="100019452"/>
<organism evidence="15 16">
    <name type="scientific">Monodelphis domestica</name>
    <name type="common">Gray short-tailed opossum</name>
    <dbReference type="NCBI Taxonomy" id="13616"/>
    <lineage>
        <taxon>Eukaryota</taxon>
        <taxon>Metazoa</taxon>
        <taxon>Chordata</taxon>
        <taxon>Craniata</taxon>
        <taxon>Vertebrata</taxon>
        <taxon>Euteleostomi</taxon>
        <taxon>Mammalia</taxon>
        <taxon>Metatheria</taxon>
        <taxon>Didelphimorphia</taxon>
        <taxon>Didelphidae</taxon>
        <taxon>Monodelphis</taxon>
    </lineage>
</organism>
<keyword evidence="5" id="KW-0808">Transferase</keyword>
<dbReference type="GO" id="GO:0005634">
    <property type="term" value="C:nucleus"/>
    <property type="evidence" value="ECO:0000318"/>
    <property type="project" value="GO_Central"/>
</dbReference>
<keyword evidence="6 12" id="KW-0547">Nucleotide-binding</keyword>
<dbReference type="RefSeq" id="XP_056655118.1">
    <property type="nucleotide sequence ID" value="XM_056799140.1"/>
</dbReference>
<dbReference type="RefSeq" id="XP_056655116.1">
    <property type="nucleotide sequence ID" value="XM_056799138.1"/>
</dbReference>
<feature type="binding site" evidence="12">
    <location>
        <position position="290"/>
    </location>
    <ligand>
        <name>ATP</name>
        <dbReference type="ChEBI" id="CHEBI:30616"/>
    </ligand>
</feature>
<dbReference type="InterPro" id="IPR008271">
    <property type="entry name" value="Ser/Thr_kinase_AS"/>
</dbReference>
<dbReference type="AlphaFoldDB" id="F6PWQ2"/>
<dbReference type="FunCoup" id="F6PWQ2">
    <property type="interactions" value="1815"/>
</dbReference>
<evidence type="ECO:0000256" key="10">
    <source>
        <dbReference type="ARBA" id="ARBA00049308"/>
    </source>
</evidence>
<dbReference type="Gene3D" id="3.30.10.30">
    <property type="entry name" value="DYRK"/>
    <property type="match status" value="1"/>
</dbReference>
<dbReference type="PROSITE" id="PS50011">
    <property type="entry name" value="PROTEIN_KINASE_DOM"/>
    <property type="match status" value="1"/>
</dbReference>
<reference evidence="15" key="2">
    <citation type="submission" date="2025-08" db="UniProtKB">
        <authorList>
            <consortium name="Ensembl"/>
        </authorList>
    </citation>
    <scope>IDENTIFICATION</scope>
</reference>
<keyword evidence="3" id="KW-0723">Serine/threonine-protein kinase</keyword>
<dbReference type="GO" id="GO:0005737">
    <property type="term" value="C:cytoplasm"/>
    <property type="evidence" value="ECO:0000318"/>
    <property type="project" value="GO_Central"/>
</dbReference>
<dbReference type="KEGG" id="mdo:100019452"/>
<protein>
    <recommendedName>
        <fullName evidence="2">dual-specificity kinase</fullName>
        <ecNumber evidence="2">2.7.12.1</ecNumber>
    </recommendedName>
</protein>
<dbReference type="Bgee" id="ENSMODG00000018287">
    <property type="expression patterns" value="Expressed in spermatid and 3 other cell types or tissues"/>
</dbReference>
<dbReference type="PANTHER" id="PTHR24058:SF22">
    <property type="entry name" value="DUAL SPECIFICITY TYROSINE-PHOSPHORYLATION-REGULATED KINASE 4"/>
    <property type="match status" value="1"/>
</dbReference>
<evidence type="ECO:0000313" key="15">
    <source>
        <dbReference type="Ensembl" id="ENSMODP00000022807.3"/>
    </source>
</evidence>
<dbReference type="Ensembl" id="ENSMODT00000023210.4">
    <property type="protein sequence ID" value="ENSMODP00000022807.3"/>
    <property type="gene ID" value="ENSMODG00000018287.4"/>
</dbReference>
<dbReference type="RefSeq" id="XP_056655117.1">
    <property type="nucleotide sequence ID" value="XM_056799139.1"/>
</dbReference>
<dbReference type="RefSeq" id="XP_007503810.1">
    <property type="nucleotide sequence ID" value="XM_007503748.3"/>
</dbReference>
<feature type="region of interest" description="Disordered" evidence="13">
    <location>
        <begin position="71"/>
        <end position="96"/>
    </location>
</feature>
<dbReference type="PROSITE" id="PS00107">
    <property type="entry name" value="PROTEIN_KINASE_ATP"/>
    <property type="match status" value="1"/>
</dbReference>
<comment type="similarity">
    <text evidence="1">Belongs to the protein kinase superfamily. CMGC Ser/Thr protein kinase family. MNB/DYRK subfamily.</text>
</comment>
<dbReference type="InterPro" id="IPR017441">
    <property type="entry name" value="Protein_kinase_ATP_BS"/>
</dbReference>
<name>F6PWQ2_MONDO</name>
<reference evidence="15 16" key="1">
    <citation type="journal article" date="2007" name="Nature">
        <title>Genome of the marsupial Monodelphis domestica reveals innovation in non-coding sequences.</title>
        <authorList>
            <person name="Mikkelsen T.S."/>
            <person name="Wakefield M.J."/>
            <person name="Aken B."/>
            <person name="Amemiya C.T."/>
            <person name="Chang J.L."/>
            <person name="Duke S."/>
            <person name="Garber M."/>
            <person name="Gentles A.J."/>
            <person name="Goodstadt L."/>
            <person name="Heger A."/>
            <person name="Jurka J."/>
            <person name="Kamal M."/>
            <person name="Mauceli E."/>
            <person name="Searle S.M."/>
            <person name="Sharpe T."/>
            <person name="Baker M.L."/>
            <person name="Batzer M.A."/>
            <person name="Benos P.V."/>
            <person name="Belov K."/>
            <person name="Clamp M."/>
            <person name="Cook A."/>
            <person name="Cuff J."/>
            <person name="Das R."/>
            <person name="Davidow L."/>
            <person name="Deakin J.E."/>
            <person name="Fazzari M.J."/>
            <person name="Glass J.L."/>
            <person name="Grabherr M."/>
            <person name="Greally J.M."/>
            <person name="Gu W."/>
            <person name="Hore T.A."/>
            <person name="Huttley G.A."/>
            <person name="Kleber M."/>
            <person name="Jirtle R.L."/>
            <person name="Koina E."/>
            <person name="Lee J.T."/>
            <person name="Mahony S."/>
            <person name="Marra M.A."/>
            <person name="Miller R.D."/>
            <person name="Nicholls R.D."/>
            <person name="Oda M."/>
            <person name="Papenfuss A.T."/>
            <person name="Parra Z.E."/>
            <person name="Pollock D.D."/>
            <person name="Ray D.A."/>
            <person name="Schein J.E."/>
            <person name="Speed T.P."/>
            <person name="Thompson K."/>
            <person name="VandeBerg J.L."/>
            <person name="Wade C.M."/>
            <person name="Walker J.A."/>
            <person name="Waters P.D."/>
            <person name="Webber C."/>
            <person name="Weidman J.R."/>
            <person name="Xie X."/>
            <person name="Zody M.C."/>
            <person name="Baldwin J."/>
            <person name="Abdouelleil A."/>
            <person name="Abdulkadir J."/>
            <person name="Abebe A."/>
            <person name="Abera B."/>
            <person name="Abreu J."/>
            <person name="Acer S.C."/>
            <person name="Aftuck L."/>
            <person name="Alexander A."/>
            <person name="An P."/>
            <person name="Anderson E."/>
            <person name="Anderson S."/>
            <person name="Arachi H."/>
            <person name="Azer M."/>
            <person name="Bachantsang P."/>
            <person name="Barry A."/>
            <person name="Bayul T."/>
            <person name="Berlin A."/>
            <person name="Bessette D."/>
            <person name="Bloom T."/>
            <person name="Bloom T."/>
            <person name="Boguslavskiy L."/>
            <person name="Bonnet C."/>
            <person name="Boukhgalter B."/>
            <person name="Bourzgui I."/>
            <person name="Brown A."/>
            <person name="Cahill P."/>
            <person name="Channer S."/>
            <person name="Cheshatsang Y."/>
            <person name="Chuda L."/>
            <person name="Citroen M."/>
            <person name="Collymore A."/>
            <person name="Cooke P."/>
            <person name="Costello M."/>
            <person name="D'Aco K."/>
            <person name="Daza R."/>
            <person name="De Haan G."/>
            <person name="DeGray S."/>
            <person name="DeMaso C."/>
            <person name="Dhargay N."/>
            <person name="Dooley K."/>
            <person name="Dooley E."/>
            <person name="Doricent M."/>
            <person name="Dorje P."/>
            <person name="Dorjee K."/>
            <person name="Dupes A."/>
            <person name="Elong R."/>
            <person name="Falk J."/>
            <person name="Farina A."/>
            <person name="Faro S."/>
            <person name="Ferguson D."/>
            <person name="Fisher S."/>
            <person name="Foley C.D."/>
            <person name="Franke A."/>
            <person name="Friedrich D."/>
            <person name="Gadbois L."/>
            <person name="Gearin G."/>
            <person name="Gearin C.R."/>
            <person name="Giannoukos G."/>
            <person name="Goode T."/>
            <person name="Graham J."/>
            <person name="Grandbois E."/>
            <person name="Grewal S."/>
            <person name="Gyaltsen K."/>
            <person name="Hafez N."/>
            <person name="Hagos B."/>
            <person name="Hall J."/>
            <person name="Henson C."/>
            <person name="Hollinger A."/>
            <person name="Honan T."/>
            <person name="Huard M.D."/>
            <person name="Hughes L."/>
            <person name="Hurhula B."/>
            <person name="Husby M.E."/>
            <person name="Kamat A."/>
            <person name="Kanga B."/>
            <person name="Kashin S."/>
            <person name="Khazanovich D."/>
            <person name="Kisner P."/>
            <person name="Lance K."/>
            <person name="Lara M."/>
            <person name="Lee W."/>
            <person name="Lennon N."/>
            <person name="Letendre F."/>
            <person name="LeVine R."/>
            <person name="Lipovsky A."/>
            <person name="Liu X."/>
            <person name="Liu J."/>
            <person name="Liu S."/>
            <person name="Lokyitsang T."/>
            <person name="Lokyitsang Y."/>
            <person name="Lubonja R."/>
            <person name="Lui A."/>
            <person name="MacDonald P."/>
            <person name="Magnisalis V."/>
            <person name="Maru K."/>
            <person name="Matthews C."/>
            <person name="McCusker W."/>
            <person name="McDonough S."/>
            <person name="Mehta T."/>
            <person name="Meldrim J."/>
            <person name="Meneus L."/>
            <person name="Mihai O."/>
            <person name="Mihalev A."/>
            <person name="Mihova T."/>
            <person name="Mittelman R."/>
            <person name="Mlenga V."/>
            <person name="Montmayeur A."/>
            <person name="Mulrain L."/>
            <person name="Navidi A."/>
            <person name="Naylor J."/>
            <person name="Negash T."/>
            <person name="Nguyen T."/>
            <person name="Nguyen N."/>
            <person name="Nicol R."/>
            <person name="Norbu C."/>
            <person name="Norbu N."/>
            <person name="Novod N."/>
            <person name="O'Neill B."/>
            <person name="Osman S."/>
            <person name="Markiewicz E."/>
            <person name="Oyono O.L."/>
            <person name="Patti C."/>
            <person name="Phunkhang P."/>
            <person name="Pierre F."/>
            <person name="Priest M."/>
            <person name="Raghuraman S."/>
            <person name="Rege F."/>
            <person name="Reyes R."/>
            <person name="Rise C."/>
            <person name="Rogov P."/>
            <person name="Ross K."/>
            <person name="Ryan E."/>
            <person name="Settipalli S."/>
            <person name="Shea T."/>
            <person name="Sherpa N."/>
            <person name="Shi L."/>
            <person name="Shih D."/>
            <person name="Sparrow T."/>
            <person name="Spaulding J."/>
            <person name="Stalker J."/>
            <person name="Stange-Thomann N."/>
            <person name="Stavropoulos S."/>
            <person name="Stone C."/>
            <person name="Strader C."/>
            <person name="Tesfaye S."/>
            <person name="Thomson T."/>
            <person name="Thoulutsang Y."/>
            <person name="Thoulutsang D."/>
            <person name="Topham K."/>
            <person name="Topping I."/>
            <person name="Tsamla T."/>
            <person name="Vassiliev H."/>
            <person name="Vo A."/>
            <person name="Wangchuk T."/>
            <person name="Wangdi T."/>
            <person name="Weiand M."/>
            <person name="Wilkinson J."/>
            <person name="Wilson A."/>
            <person name="Yadav S."/>
            <person name="Young G."/>
            <person name="Yu Q."/>
            <person name="Zembek L."/>
            <person name="Zhong D."/>
            <person name="Zimmer A."/>
            <person name="Zwirko Z."/>
            <person name="Jaffe D.B."/>
            <person name="Alvarez P."/>
            <person name="Brockman W."/>
            <person name="Butler J."/>
            <person name="Chin C."/>
            <person name="Gnerre S."/>
            <person name="MacCallum I."/>
            <person name="Graves J.A."/>
            <person name="Ponting C.P."/>
            <person name="Breen M."/>
            <person name="Samollow P.B."/>
            <person name="Lander E.S."/>
            <person name="Lindblad-Toh K."/>
        </authorList>
    </citation>
    <scope>NUCLEOTIDE SEQUENCE [LARGE SCALE GENOMIC DNA]</scope>
</reference>
<dbReference type="Pfam" id="PF00069">
    <property type="entry name" value="Pkinase"/>
    <property type="match status" value="1"/>
</dbReference>
<dbReference type="InterPro" id="IPR000719">
    <property type="entry name" value="Prot_kinase_dom"/>
</dbReference>
<feature type="region of interest" description="Disordered" evidence="13">
    <location>
        <begin position="646"/>
        <end position="689"/>
    </location>
</feature>
<dbReference type="OMA" id="WIHESRS"/>
<evidence type="ECO:0000256" key="2">
    <source>
        <dbReference type="ARBA" id="ARBA00013203"/>
    </source>
</evidence>
<keyword evidence="8 12" id="KW-0067">ATP-binding</keyword>
<dbReference type="FunFam" id="3.30.200.20:FF:000127">
    <property type="entry name" value="Putative dual specificity tyrosine-phosphorylation-regulated kinase 2"/>
    <property type="match status" value="1"/>
</dbReference>
<comment type="catalytic activity">
    <reaction evidence="10">
        <text>L-threonyl-[protein] + ATP = O-phospho-L-threonyl-[protein] + ADP + H(+)</text>
        <dbReference type="Rhea" id="RHEA:46608"/>
        <dbReference type="Rhea" id="RHEA-COMP:11060"/>
        <dbReference type="Rhea" id="RHEA-COMP:11605"/>
        <dbReference type="ChEBI" id="CHEBI:15378"/>
        <dbReference type="ChEBI" id="CHEBI:30013"/>
        <dbReference type="ChEBI" id="CHEBI:30616"/>
        <dbReference type="ChEBI" id="CHEBI:61977"/>
        <dbReference type="ChEBI" id="CHEBI:456216"/>
        <dbReference type="EC" id="2.7.12.1"/>
    </reaction>
</comment>
<dbReference type="RefSeq" id="XP_056655114.1">
    <property type="nucleotide sequence ID" value="XM_056799136.1"/>
</dbReference>
<feature type="domain" description="Protein kinase" evidence="14">
    <location>
        <begin position="261"/>
        <end position="557"/>
    </location>
</feature>
<dbReference type="FunFam" id="1.10.510.10:FF:000112">
    <property type="entry name" value="Putative dual specificity tyrosine-phosphorylation-regulated kinase 2"/>
    <property type="match status" value="1"/>
</dbReference>
<dbReference type="InterPro" id="IPR042521">
    <property type="entry name" value="DYRK"/>
</dbReference>
<dbReference type="STRING" id="13616.ENSMODP00000022807"/>
<evidence type="ECO:0000256" key="12">
    <source>
        <dbReference type="PROSITE-ProRule" id="PRU10141"/>
    </source>
</evidence>